<name>A0AA88DAZ4_FICCA</name>
<reference evidence="1" key="1">
    <citation type="submission" date="2023-07" db="EMBL/GenBank/DDBJ databases">
        <title>draft genome sequence of fig (Ficus carica).</title>
        <authorList>
            <person name="Takahashi T."/>
            <person name="Nishimura K."/>
        </authorList>
    </citation>
    <scope>NUCLEOTIDE SEQUENCE</scope>
</reference>
<organism evidence="1 2">
    <name type="scientific">Ficus carica</name>
    <name type="common">Common fig</name>
    <dbReference type="NCBI Taxonomy" id="3494"/>
    <lineage>
        <taxon>Eukaryota</taxon>
        <taxon>Viridiplantae</taxon>
        <taxon>Streptophyta</taxon>
        <taxon>Embryophyta</taxon>
        <taxon>Tracheophyta</taxon>
        <taxon>Spermatophyta</taxon>
        <taxon>Magnoliopsida</taxon>
        <taxon>eudicotyledons</taxon>
        <taxon>Gunneridae</taxon>
        <taxon>Pentapetalae</taxon>
        <taxon>rosids</taxon>
        <taxon>fabids</taxon>
        <taxon>Rosales</taxon>
        <taxon>Moraceae</taxon>
        <taxon>Ficeae</taxon>
        <taxon>Ficus</taxon>
    </lineage>
</organism>
<comment type="caution">
    <text evidence="1">The sequence shown here is derived from an EMBL/GenBank/DDBJ whole genome shotgun (WGS) entry which is preliminary data.</text>
</comment>
<proteinExistence type="predicted"/>
<protein>
    <submittedName>
        <fullName evidence="1">Uncharacterized protein</fullName>
    </submittedName>
</protein>
<accession>A0AA88DAZ4</accession>
<evidence type="ECO:0000313" key="1">
    <source>
        <dbReference type="EMBL" id="GMN49511.1"/>
    </source>
</evidence>
<keyword evidence="2" id="KW-1185">Reference proteome</keyword>
<dbReference type="EMBL" id="BTGU01000031">
    <property type="protein sequence ID" value="GMN49511.1"/>
    <property type="molecule type" value="Genomic_DNA"/>
</dbReference>
<dbReference type="AlphaFoldDB" id="A0AA88DAZ4"/>
<dbReference type="Proteomes" id="UP001187192">
    <property type="component" value="Unassembled WGS sequence"/>
</dbReference>
<evidence type="ECO:0000313" key="2">
    <source>
        <dbReference type="Proteomes" id="UP001187192"/>
    </source>
</evidence>
<gene>
    <name evidence="1" type="ORF">TIFTF001_018681</name>
</gene>
<sequence length="90" mass="9916">MPSSTAGELPFCCNMLLVPLLRQKLATSLPSSTVKSISPTGCSAPPFELCRTRSWVVSPDRMVVVHETIPIYVSCQILERYPICPHKSIV</sequence>